<proteinExistence type="predicted"/>
<comment type="caution">
    <text evidence="1">The sequence shown here is derived from an EMBL/GenBank/DDBJ whole genome shotgun (WGS) entry which is preliminary data.</text>
</comment>
<gene>
    <name evidence="1" type="ORF">DFR39_101183</name>
</gene>
<reference evidence="1 2" key="1">
    <citation type="submission" date="2019-03" db="EMBL/GenBank/DDBJ databases">
        <title>Genomic Encyclopedia of Type Strains, Phase IV (KMG-IV): sequencing the most valuable type-strain genomes for metagenomic binning, comparative biology and taxonomic classification.</title>
        <authorList>
            <person name="Goeker M."/>
        </authorList>
    </citation>
    <scope>NUCLEOTIDE SEQUENCE [LARGE SCALE GENOMIC DNA]</scope>
    <source>
        <strain evidence="1 2">DSM 25082</strain>
    </source>
</reference>
<dbReference type="Pfam" id="PF05762">
    <property type="entry name" value="VWA_CoxE"/>
    <property type="match status" value="1"/>
</dbReference>
<keyword evidence="2" id="KW-1185">Reference proteome</keyword>
<dbReference type="InterPro" id="IPR011195">
    <property type="entry name" value="UCP010256"/>
</dbReference>
<dbReference type="InterPro" id="IPR008912">
    <property type="entry name" value="Uncharacterised_CoxE"/>
</dbReference>
<dbReference type="AlphaFoldDB" id="A0A4R6NB30"/>
<dbReference type="OrthoDB" id="9790469at2"/>
<evidence type="ECO:0000313" key="2">
    <source>
        <dbReference type="Proteomes" id="UP000295357"/>
    </source>
</evidence>
<dbReference type="PANTHER" id="PTHR39338:SF6">
    <property type="entry name" value="BLL5662 PROTEIN"/>
    <property type="match status" value="1"/>
</dbReference>
<dbReference type="PIRSF" id="PIRSF010256">
    <property type="entry name" value="CoxE_vWa"/>
    <property type="match status" value="1"/>
</dbReference>
<accession>A0A4R6NB30</accession>
<sequence>MAADHLAENVMHFGRVLRQAGLPLGTDRLLLALQALRQGGLSRREDFKATLAATLVDRAEHRALFEQAFHVFWRDPDLLGRVMAMLLPRAEGRASAPPPPENRRLAEALFPQAPPGAAPPPPPAEQRLDFDAALSVSERELLRRKDFETMSPAEWQAARRLLARLGPQLLERRPSRRGRPAPRGRLDWPATLRAQARQDLAPPHWRRPRERLAPLVLLADISGSMERYSRMLLHLAHGLANPQPRPARLPRIHCFVFGTRLTPIGRLLRQRDPDLALAAVSQRVADWSGGTRLAASLHAFNRDWARRVLTSDATVLLISDGLESGSEADPGCQQLALEARRLRLSCRRLLWLNPLLRFDGFEPRAAGIRALLPEVSRHLPAHNLASLEALVELLCN</sequence>
<evidence type="ECO:0000313" key="1">
    <source>
        <dbReference type="EMBL" id="TDP12710.1"/>
    </source>
</evidence>
<dbReference type="PANTHER" id="PTHR39338">
    <property type="entry name" value="BLL5662 PROTEIN-RELATED"/>
    <property type="match status" value="1"/>
</dbReference>
<organism evidence="1 2">
    <name type="scientific">Roseateles asaccharophilus</name>
    <dbReference type="NCBI Taxonomy" id="582607"/>
    <lineage>
        <taxon>Bacteria</taxon>
        <taxon>Pseudomonadati</taxon>
        <taxon>Pseudomonadota</taxon>
        <taxon>Betaproteobacteria</taxon>
        <taxon>Burkholderiales</taxon>
        <taxon>Sphaerotilaceae</taxon>
        <taxon>Roseateles</taxon>
    </lineage>
</organism>
<dbReference type="SUPFAM" id="SSF53300">
    <property type="entry name" value="vWA-like"/>
    <property type="match status" value="1"/>
</dbReference>
<dbReference type="RefSeq" id="WP_133601653.1">
    <property type="nucleotide sequence ID" value="NZ_JAUFPJ010000005.1"/>
</dbReference>
<dbReference type="EMBL" id="SNXE01000001">
    <property type="protein sequence ID" value="TDP12710.1"/>
    <property type="molecule type" value="Genomic_DNA"/>
</dbReference>
<evidence type="ECO:0008006" key="3">
    <source>
        <dbReference type="Google" id="ProtNLM"/>
    </source>
</evidence>
<dbReference type="CDD" id="cd00198">
    <property type="entry name" value="vWFA"/>
    <property type="match status" value="1"/>
</dbReference>
<dbReference type="InterPro" id="IPR036465">
    <property type="entry name" value="vWFA_dom_sf"/>
</dbReference>
<dbReference type="Proteomes" id="UP000295357">
    <property type="component" value="Unassembled WGS sequence"/>
</dbReference>
<protein>
    <recommendedName>
        <fullName evidence="3">VWFA domain-containing protein</fullName>
    </recommendedName>
</protein>
<name>A0A4R6NB30_9BURK</name>